<evidence type="ECO:0000313" key="1">
    <source>
        <dbReference type="Proteomes" id="UP000695000"/>
    </source>
</evidence>
<dbReference type="RefSeq" id="XP_017771162.1">
    <property type="nucleotide sequence ID" value="XM_017915673.1"/>
</dbReference>
<gene>
    <name evidence="2" type="primary">LOC108558687</name>
</gene>
<dbReference type="GeneID" id="108558687"/>
<sequence>MQFAVVDMCAYFVDGMYKCGIEFLGLDYVKRICSYRGVGDEFARHVRKVHVDSWFTLNDGQITFQWKLPYVGNRMNICVLHSDNKDYLYKVHYQKESQSLRHIVVCLDDIEEEQQQIDEVTNVNGGKHIGICRIVKACDKSRHLQWKINLSQELRMK</sequence>
<proteinExistence type="predicted"/>
<reference evidence="2" key="1">
    <citation type="submission" date="2025-08" db="UniProtKB">
        <authorList>
            <consortium name="RefSeq"/>
        </authorList>
    </citation>
    <scope>IDENTIFICATION</scope>
    <source>
        <tissue evidence="2">Whole Larva</tissue>
    </source>
</reference>
<dbReference type="Proteomes" id="UP000695000">
    <property type="component" value="Unplaced"/>
</dbReference>
<accession>A0ABM1M9B2</accession>
<evidence type="ECO:0000313" key="2">
    <source>
        <dbReference type="RefSeq" id="XP_017771162.1"/>
    </source>
</evidence>
<protein>
    <submittedName>
        <fullName evidence="2">Uncharacterized protein LOC108558687 isoform X1</fullName>
    </submittedName>
</protein>
<name>A0ABM1M9B2_NICVS</name>
<keyword evidence="1" id="KW-1185">Reference proteome</keyword>
<organism evidence="1 2">
    <name type="scientific">Nicrophorus vespilloides</name>
    <name type="common">Boreal carrion beetle</name>
    <dbReference type="NCBI Taxonomy" id="110193"/>
    <lineage>
        <taxon>Eukaryota</taxon>
        <taxon>Metazoa</taxon>
        <taxon>Ecdysozoa</taxon>
        <taxon>Arthropoda</taxon>
        <taxon>Hexapoda</taxon>
        <taxon>Insecta</taxon>
        <taxon>Pterygota</taxon>
        <taxon>Neoptera</taxon>
        <taxon>Endopterygota</taxon>
        <taxon>Coleoptera</taxon>
        <taxon>Polyphaga</taxon>
        <taxon>Staphyliniformia</taxon>
        <taxon>Silphidae</taxon>
        <taxon>Nicrophorinae</taxon>
        <taxon>Nicrophorus</taxon>
    </lineage>
</organism>